<dbReference type="InterPro" id="IPR008276">
    <property type="entry name" value="C_nuclsd_transpt"/>
</dbReference>
<reference evidence="11" key="3">
    <citation type="submission" date="2025-09" db="UniProtKB">
        <authorList>
            <consortium name="Ensembl"/>
        </authorList>
    </citation>
    <scope>IDENTIFICATION</scope>
</reference>
<dbReference type="OMA" id="IFINEFV"/>
<comment type="similarity">
    <text evidence="2 7">Belongs to the concentrative nucleoside transporter (CNT) (TC 2.A.41) family.</text>
</comment>
<dbReference type="InterPro" id="IPR018270">
    <property type="entry name" value="C_nuclsd_transpt_met_bac"/>
</dbReference>
<dbReference type="STRING" id="13616.ENSMODP00000039506"/>
<evidence type="ECO:0000313" key="12">
    <source>
        <dbReference type="Proteomes" id="UP000002280"/>
    </source>
</evidence>
<feature type="transmembrane region" description="Helical" evidence="7">
    <location>
        <begin position="364"/>
        <end position="383"/>
    </location>
</feature>
<evidence type="ECO:0000256" key="6">
    <source>
        <dbReference type="ARBA" id="ARBA00023136"/>
    </source>
</evidence>
<dbReference type="GeneTree" id="ENSGT00390000016025"/>
<dbReference type="GO" id="GO:0005886">
    <property type="term" value="C:plasma membrane"/>
    <property type="evidence" value="ECO:0000318"/>
    <property type="project" value="GO_Central"/>
</dbReference>
<proteinExistence type="inferred from homology"/>
<evidence type="ECO:0000256" key="3">
    <source>
        <dbReference type="ARBA" id="ARBA00022475"/>
    </source>
</evidence>
<keyword evidence="5 7" id="KW-1133">Transmembrane helix</keyword>
<feature type="transmembrane region" description="Helical" evidence="7">
    <location>
        <begin position="415"/>
        <end position="439"/>
    </location>
</feature>
<dbReference type="PANTHER" id="PTHR10590:SF16">
    <property type="entry name" value="SODIUM_NUCLEOSIDE COTRANSPORTER 1"/>
    <property type="match status" value="1"/>
</dbReference>
<protein>
    <recommendedName>
        <fullName evidence="7">Sodium/nucleoside cotransporter</fullName>
    </recommendedName>
</protein>
<feature type="domain" description="Nucleoside transporter/FeoB GTPase Gate" evidence="10">
    <location>
        <begin position="260"/>
        <end position="358"/>
    </location>
</feature>
<feature type="transmembrane region" description="Helical" evidence="7">
    <location>
        <begin position="106"/>
        <end position="126"/>
    </location>
</feature>
<dbReference type="NCBIfam" id="TIGR00804">
    <property type="entry name" value="nupC"/>
    <property type="match status" value="1"/>
</dbReference>
<evidence type="ECO:0000256" key="5">
    <source>
        <dbReference type="ARBA" id="ARBA00022989"/>
    </source>
</evidence>
<reference evidence="11" key="2">
    <citation type="submission" date="2025-08" db="UniProtKB">
        <authorList>
            <consortium name="Ensembl"/>
        </authorList>
    </citation>
    <scope>IDENTIFICATION</scope>
</reference>
<dbReference type="GeneID" id="100013176"/>
<dbReference type="InterPro" id="IPR011642">
    <property type="entry name" value="Gate_dom"/>
</dbReference>
<keyword evidence="12" id="KW-1185">Reference proteome</keyword>
<dbReference type="InterPro" id="IPR002668">
    <property type="entry name" value="CNT_N_dom"/>
</dbReference>
<evidence type="ECO:0000259" key="9">
    <source>
        <dbReference type="Pfam" id="PF07662"/>
    </source>
</evidence>
<comment type="subcellular location">
    <subcellularLocation>
        <location evidence="1">Cell membrane</location>
        <topology evidence="1">Multi-pass membrane protein</topology>
    </subcellularLocation>
</comment>
<feature type="transmembrane region" description="Helical" evidence="7">
    <location>
        <begin position="77"/>
        <end position="100"/>
    </location>
</feature>
<dbReference type="InParanoid" id="K7E155"/>
<accession>K7E155</accession>
<gene>
    <name evidence="11" type="primary">LOC100013176</name>
</gene>
<evidence type="ECO:0000256" key="7">
    <source>
        <dbReference type="RuleBase" id="RU362018"/>
    </source>
</evidence>
<dbReference type="Pfam" id="PF07662">
    <property type="entry name" value="Nucleos_tra2_C"/>
    <property type="match status" value="1"/>
</dbReference>
<evidence type="ECO:0000259" key="10">
    <source>
        <dbReference type="Pfam" id="PF07670"/>
    </source>
</evidence>
<evidence type="ECO:0000256" key="2">
    <source>
        <dbReference type="ARBA" id="ARBA00009033"/>
    </source>
</evidence>
<feature type="transmembrane region" description="Helical" evidence="7">
    <location>
        <begin position="204"/>
        <end position="221"/>
    </location>
</feature>
<evidence type="ECO:0000256" key="1">
    <source>
        <dbReference type="ARBA" id="ARBA00004651"/>
    </source>
</evidence>
<dbReference type="PANTHER" id="PTHR10590">
    <property type="entry name" value="SODIUM/NUCLEOSIDE COTRANSPORTER"/>
    <property type="match status" value="1"/>
</dbReference>
<feature type="transmembrane region" description="Helical" evidence="7">
    <location>
        <begin position="290"/>
        <end position="315"/>
    </location>
</feature>
<keyword evidence="4 7" id="KW-0812">Transmembrane</keyword>
<reference evidence="11 12" key="1">
    <citation type="journal article" date="2007" name="Nature">
        <title>Genome of the marsupial Monodelphis domestica reveals innovation in non-coding sequences.</title>
        <authorList>
            <person name="Mikkelsen T.S."/>
            <person name="Wakefield M.J."/>
            <person name="Aken B."/>
            <person name="Amemiya C.T."/>
            <person name="Chang J.L."/>
            <person name="Duke S."/>
            <person name="Garber M."/>
            <person name="Gentles A.J."/>
            <person name="Goodstadt L."/>
            <person name="Heger A."/>
            <person name="Jurka J."/>
            <person name="Kamal M."/>
            <person name="Mauceli E."/>
            <person name="Searle S.M."/>
            <person name="Sharpe T."/>
            <person name="Baker M.L."/>
            <person name="Batzer M.A."/>
            <person name="Benos P.V."/>
            <person name="Belov K."/>
            <person name="Clamp M."/>
            <person name="Cook A."/>
            <person name="Cuff J."/>
            <person name="Das R."/>
            <person name="Davidow L."/>
            <person name="Deakin J.E."/>
            <person name="Fazzari M.J."/>
            <person name="Glass J.L."/>
            <person name="Grabherr M."/>
            <person name="Greally J.M."/>
            <person name="Gu W."/>
            <person name="Hore T.A."/>
            <person name="Huttley G.A."/>
            <person name="Kleber M."/>
            <person name="Jirtle R.L."/>
            <person name="Koina E."/>
            <person name="Lee J.T."/>
            <person name="Mahony S."/>
            <person name="Marra M.A."/>
            <person name="Miller R.D."/>
            <person name="Nicholls R.D."/>
            <person name="Oda M."/>
            <person name="Papenfuss A.T."/>
            <person name="Parra Z.E."/>
            <person name="Pollock D.D."/>
            <person name="Ray D.A."/>
            <person name="Schein J.E."/>
            <person name="Speed T.P."/>
            <person name="Thompson K."/>
            <person name="VandeBerg J.L."/>
            <person name="Wade C.M."/>
            <person name="Walker J.A."/>
            <person name="Waters P.D."/>
            <person name="Webber C."/>
            <person name="Weidman J.R."/>
            <person name="Xie X."/>
            <person name="Zody M.C."/>
            <person name="Baldwin J."/>
            <person name="Abdouelleil A."/>
            <person name="Abdulkadir J."/>
            <person name="Abebe A."/>
            <person name="Abera B."/>
            <person name="Abreu J."/>
            <person name="Acer S.C."/>
            <person name="Aftuck L."/>
            <person name="Alexander A."/>
            <person name="An P."/>
            <person name="Anderson E."/>
            <person name="Anderson S."/>
            <person name="Arachi H."/>
            <person name="Azer M."/>
            <person name="Bachantsang P."/>
            <person name="Barry A."/>
            <person name="Bayul T."/>
            <person name="Berlin A."/>
            <person name="Bessette D."/>
            <person name="Bloom T."/>
            <person name="Bloom T."/>
            <person name="Boguslavskiy L."/>
            <person name="Bonnet C."/>
            <person name="Boukhgalter B."/>
            <person name="Bourzgui I."/>
            <person name="Brown A."/>
            <person name="Cahill P."/>
            <person name="Channer S."/>
            <person name="Cheshatsang Y."/>
            <person name="Chuda L."/>
            <person name="Citroen M."/>
            <person name="Collymore A."/>
            <person name="Cooke P."/>
            <person name="Costello M."/>
            <person name="D'Aco K."/>
            <person name="Daza R."/>
            <person name="De Haan G."/>
            <person name="DeGray S."/>
            <person name="DeMaso C."/>
            <person name="Dhargay N."/>
            <person name="Dooley K."/>
            <person name="Dooley E."/>
            <person name="Doricent M."/>
            <person name="Dorje P."/>
            <person name="Dorjee K."/>
            <person name="Dupes A."/>
            <person name="Elong R."/>
            <person name="Falk J."/>
            <person name="Farina A."/>
            <person name="Faro S."/>
            <person name="Ferguson D."/>
            <person name="Fisher S."/>
            <person name="Foley C.D."/>
            <person name="Franke A."/>
            <person name="Friedrich D."/>
            <person name="Gadbois L."/>
            <person name="Gearin G."/>
            <person name="Gearin C.R."/>
            <person name="Giannoukos G."/>
            <person name="Goode T."/>
            <person name="Graham J."/>
            <person name="Grandbois E."/>
            <person name="Grewal S."/>
            <person name="Gyaltsen K."/>
            <person name="Hafez N."/>
            <person name="Hagos B."/>
            <person name="Hall J."/>
            <person name="Henson C."/>
            <person name="Hollinger A."/>
            <person name="Honan T."/>
            <person name="Huard M.D."/>
            <person name="Hughes L."/>
            <person name="Hurhula B."/>
            <person name="Husby M.E."/>
            <person name="Kamat A."/>
            <person name="Kanga B."/>
            <person name="Kashin S."/>
            <person name="Khazanovich D."/>
            <person name="Kisner P."/>
            <person name="Lance K."/>
            <person name="Lara M."/>
            <person name="Lee W."/>
            <person name="Lennon N."/>
            <person name="Letendre F."/>
            <person name="LeVine R."/>
            <person name="Lipovsky A."/>
            <person name="Liu X."/>
            <person name="Liu J."/>
            <person name="Liu S."/>
            <person name="Lokyitsang T."/>
            <person name="Lokyitsang Y."/>
            <person name="Lubonja R."/>
            <person name="Lui A."/>
            <person name="MacDonald P."/>
            <person name="Magnisalis V."/>
            <person name="Maru K."/>
            <person name="Matthews C."/>
            <person name="McCusker W."/>
            <person name="McDonough S."/>
            <person name="Mehta T."/>
            <person name="Meldrim J."/>
            <person name="Meneus L."/>
            <person name="Mihai O."/>
            <person name="Mihalev A."/>
            <person name="Mihova T."/>
            <person name="Mittelman R."/>
            <person name="Mlenga V."/>
            <person name="Montmayeur A."/>
            <person name="Mulrain L."/>
            <person name="Navidi A."/>
            <person name="Naylor J."/>
            <person name="Negash T."/>
            <person name="Nguyen T."/>
            <person name="Nguyen N."/>
            <person name="Nicol R."/>
            <person name="Norbu C."/>
            <person name="Norbu N."/>
            <person name="Novod N."/>
            <person name="O'Neill B."/>
            <person name="Osman S."/>
            <person name="Markiewicz E."/>
            <person name="Oyono O.L."/>
            <person name="Patti C."/>
            <person name="Phunkhang P."/>
            <person name="Pierre F."/>
            <person name="Priest M."/>
            <person name="Raghuraman S."/>
            <person name="Rege F."/>
            <person name="Reyes R."/>
            <person name="Rise C."/>
            <person name="Rogov P."/>
            <person name="Ross K."/>
            <person name="Ryan E."/>
            <person name="Settipalli S."/>
            <person name="Shea T."/>
            <person name="Sherpa N."/>
            <person name="Shi L."/>
            <person name="Shih D."/>
            <person name="Sparrow T."/>
            <person name="Spaulding J."/>
            <person name="Stalker J."/>
            <person name="Stange-Thomann N."/>
            <person name="Stavropoulos S."/>
            <person name="Stone C."/>
            <person name="Strader C."/>
            <person name="Tesfaye S."/>
            <person name="Thomson T."/>
            <person name="Thoulutsang Y."/>
            <person name="Thoulutsang D."/>
            <person name="Topham K."/>
            <person name="Topping I."/>
            <person name="Tsamla T."/>
            <person name="Vassiliev H."/>
            <person name="Vo A."/>
            <person name="Wangchuk T."/>
            <person name="Wangdi T."/>
            <person name="Weiand M."/>
            <person name="Wilkinson J."/>
            <person name="Wilson A."/>
            <person name="Yadav S."/>
            <person name="Young G."/>
            <person name="Yu Q."/>
            <person name="Zembek L."/>
            <person name="Zhong D."/>
            <person name="Zimmer A."/>
            <person name="Zwirko Z."/>
            <person name="Jaffe D.B."/>
            <person name="Alvarez P."/>
            <person name="Brockman W."/>
            <person name="Butler J."/>
            <person name="Chin C."/>
            <person name="Gnerre S."/>
            <person name="MacCallum I."/>
            <person name="Graves J.A."/>
            <person name="Ponting C.P."/>
            <person name="Breen M."/>
            <person name="Samollow P.B."/>
            <person name="Lander E.S."/>
            <person name="Lindblad-Toh K."/>
        </authorList>
    </citation>
    <scope>NUCLEOTIDE SEQUENCE [LARGE SCALE GENOMIC DNA]</scope>
</reference>
<feature type="transmembrane region" description="Helical" evidence="7">
    <location>
        <begin position="173"/>
        <end position="192"/>
    </location>
</feature>
<feature type="transmembrane region" description="Helical" evidence="7">
    <location>
        <begin position="335"/>
        <end position="357"/>
    </location>
</feature>
<dbReference type="HOGENOM" id="CLU_016813_3_0_1"/>
<feature type="transmembrane region" description="Helical" evidence="7">
    <location>
        <begin position="259"/>
        <end position="278"/>
    </location>
</feature>
<feature type="transmembrane region" description="Helical" evidence="7">
    <location>
        <begin position="529"/>
        <end position="554"/>
    </location>
</feature>
<dbReference type="InterPro" id="IPR011657">
    <property type="entry name" value="CNT_C_dom"/>
</dbReference>
<evidence type="ECO:0000259" key="8">
    <source>
        <dbReference type="Pfam" id="PF01773"/>
    </source>
</evidence>
<evidence type="ECO:0000313" key="11">
    <source>
        <dbReference type="Ensembl" id="ENSMODP00000039506.1"/>
    </source>
</evidence>
<dbReference type="AlphaFoldDB" id="K7E155"/>
<dbReference type="Bgee" id="ENSMODG00000027763">
    <property type="expression patterns" value="Expressed in spermatocyte and 7 other cell types or tissues"/>
</dbReference>
<dbReference type="KEGG" id="mdo:100013176"/>
<dbReference type="Proteomes" id="UP000002280">
    <property type="component" value="Chromosome 1"/>
</dbReference>
<dbReference type="eggNOG" id="KOG3747">
    <property type="taxonomic scope" value="Eukaryota"/>
</dbReference>
<dbReference type="OrthoDB" id="6075923at2759"/>
<keyword evidence="7" id="KW-0813">Transport</keyword>
<keyword evidence="6 7" id="KW-0472">Membrane</keyword>
<dbReference type="GO" id="GO:0015855">
    <property type="term" value="P:pyrimidine nucleobase transport"/>
    <property type="evidence" value="ECO:0000318"/>
    <property type="project" value="GO_Central"/>
</dbReference>
<dbReference type="GO" id="GO:0015389">
    <property type="term" value="F:pyrimidine- and adenosine-specific:sodium symporter activity"/>
    <property type="evidence" value="ECO:0000318"/>
    <property type="project" value="GO_Central"/>
</dbReference>
<dbReference type="Ensembl" id="ENSMODT00000042612.2">
    <property type="protein sequence ID" value="ENSMODP00000039506.1"/>
    <property type="gene ID" value="ENSMODG00000027763.2"/>
</dbReference>
<feature type="transmembrane region" description="Helical" evidence="7">
    <location>
        <begin position="566"/>
        <end position="589"/>
    </location>
</feature>
<dbReference type="GO" id="GO:0015861">
    <property type="term" value="P:cytidine transport"/>
    <property type="evidence" value="ECO:0000318"/>
    <property type="project" value="GO_Central"/>
</dbReference>
<feature type="domain" description="Concentrative nucleoside transporter N-terminal" evidence="8">
    <location>
        <begin position="181"/>
        <end position="252"/>
    </location>
</feature>
<feature type="domain" description="Concentrative nucleoside transporter C-terminal" evidence="9">
    <location>
        <begin position="364"/>
        <end position="585"/>
    </location>
</feature>
<evidence type="ECO:0000256" key="4">
    <source>
        <dbReference type="ARBA" id="ARBA00022692"/>
    </source>
</evidence>
<dbReference type="Pfam" id="PF01773">
    <property type="entry name" value="Nucleos_tra2_N"/>
    <property type="match status" value="1"/>
</dbReference>
<keyword evidence="3" id="KW-1003">Cell membrane</keyword>
<feature type="transmembrane region" description="Helical" evidence="7">
    <location>
        <begin position="147"/>
        <end position="167"/>
    </location>
</feature>
<name>K7E155_MONDO</name>
<dbReference type="GO" id="GO:0015862">
    <property type="term" value="P:uridine transmembrane transport"/>
    <property type="evidence" value="ECO:0000318"/>
    <property type="project" value="GO_Central"/>
</dbReference>
<sequence length="667" mass="74004">MEAEKREKEPIALISLENGVENLGLELMEEKQNTEGTTLTKEEENHLKEEIWPLLFWRRSLKSLSKARNFCKVHVQLFWWILLGLMCVAYAAFLLAACVLDFQRALALFIFTCVMFFFLSHSLLFNRLFGKKLMRYFKVFGKSRLNYCLKWGMGAAILISLVLWLILDTSRNPKQLISFTGFCLFITILFICSKHHHAVSFRTVLWGLGLQFSLGIFVIRTNPGFAAFQWLGNQIQVFLDYTTVGSRFVFGDRLIQEVFAFQVLPIIVFFSCVMSVLYHMGLMQWLIQKIAWLMQVTMATIATETLSVAGNIFVGMTEAPLLIQPYLADMTLSEIHAMMTGGFATIAGSVMGAYMSFGIDSTSLIAASVMAAPCALALSKLVYPEVEVSKFKNEEGVILLYGEAQNLLEAVTNGAAISVGVVANIAANLIAFLAILAFINTTLSWLGEMVNVQGLSFQGICSFALRPIAFIMGVDWEDCPIVAEMLGIKFFLNEFVAYKQLSQYKNRRLSGIEEWIKGEKQWISVRAEIITTFALCGFANLGSIGIILGGLTSMVPQRKSDFSNTVISALLTGSCVSLVNACVAGILYVPRGAEANCVSFLNKTNFTTTNYENYVCCRDLFKSASLSLAVLNVSKSPSFSGLWEGVESGAETLANCCQLFNHTSCPP</sequence>
<dbReference type="Pfam" id="PF07670">
    <property type="entry name" value="Gate"/>
    <property type="match status" value="1"/>
</dbReference>
<organism evidence="11 12">
    <name type="scientific">Monodelphis domestica</name>
    <name type="common">Gray short-tailed opossum</name>
    <dbReference type="NCBI Taxonomy" id="13616"/>
    <lineage>
        <taxon>Eukaryota</taxon>
        <taxon>Metazoa</taxon>
        <taxon>Chordata</taxon>
        <taxon>Craniata</taxon>
        <taxon>Vertebrata</taxon>
        <taxon>Euteleostomi</taxon>
        <taxon>Mammalia</taxon>
        <taxon>Metatheria</taxon>
        <taxon>Didelphimorphia</taxon>
        <taxon>Didelphidae</taxon>
        <taxon>Monodelphis</taxon>
    </lineage>
</organism>